<keyword evidence="1" id="KW-0547">Nucleotide-binding</keyword>
<gene>
    <name evidence="6" type="primary">LOC113510614</name>
</gene>
<dbReference type="SUPFAM" id="SSF54211">
    <property type="entry name" value="Ribosomal protein S5 domain 2-like"/>
    <property type="match status" value="1"/>
</dbReference>
<dbReference type="RefSeq" id="XP_026749873.2">
    <property type="nucleotide sequence ID" value="XM_026894072.3"/>
</dbReference>
<dbReference type="InParanoid" id="A0A6J1WAJ6"/>
<dbReference type="InterPro" id="IPR004161">
    <property type="entry name" value="EFTu-like_2"/>
</dbReference>
<evidence type="ECO:0000256" key="1">
    <source>
        <dbReference type="ARBA" id="ARBA00022741"/>
    </source>
</evidence>
<dbReference type="Pfam" id="PF14492">
    <property type="entry name" value="EFG_III"/>
    <property type="match status" value="1"/>
</dbReference>
<dbReference type="CDD" id="cd16261">
    <property type="entry name" value="EF2_snRNP_III"/>
    <property type="match status" value="1"/>
</dbReference>
<dbReference type="CDD" id="cd01681">
    <property type="entry name" value="aeEF2_snRNP_like_IV"/>
    <property type="match status" value="1"/>
</dbReference>
<dbReference type="FunCoup" id="A0A6J1WAJ6">
    <property type="interactions" value="1423"/>
</dbReference>
<evidence type="ECO:0000313" key="6">
    <source>
        <dbReference type="RefSeq" id="XP_026749873.2"/>
    </source>
</evidence>
<dbReference type="Gene3D" id="3.30.70.870">
    <property type="entry name" value="Elongation Factor G (Translational Gtpase), domain 3"/>
    <property type="match status" value="1"/>
</dbReference>
<dbReference type="GO" id="GO:0005525">
    <property type="term" value="F:GTP binding"/>
    <property type="evidence" value="ECO:0007669"/>
    <property type="project" value="UniProtKB-KW"/>
</dbReference>
<dbReference type="PROSITE" id="PS51722">
    <property type="entry name" value="G_TR_2"/>
    <property type="match status" value="1"/>
</dbReference>
<dbReference type="InterPro" id="IPR000640">
    <property type="entry name" value="EFG_V-like"/>
</dbReference>
<feature type="region of interest" description="Disordered" evidence="3">
    <location>
        <begin position="450"/>
        <end position="488"/>
    </location>
</feature>
<name>A0A6J1WAJ6_GALME</name>
<dbReference type="InterPro" id="IPR014721">
    <property type="entry name" value="Ribsml_uS5_D2-typ_fold_subgr"/>
</dbReference>
<protein>
    <submittedName>
        <fullName evidence="6">Elongation factor-like GTPase 1 isoform X1</fullName>
    </submittedName>
</protein>
<dbReference type="CDD" id="cd01885">
    <property type="entry name" value="EF2"/>
    <property type="match status" value="1"/>
</dbReference>
<evidence type="ECO:0000313" key="5">
    <source>
        <dbReference type="Proteomes" id="UP001652740"/>
    </source>
</evidence>
<dbReference type="InterPro" id="IPR005225">
    <property type="entry name" value="Small_GTP-bd"/>
</dbReference>
<dbReference type="Pfam" id="PF03144">
    <property type="entry name" value="GTP_EFTU_D2"/>
    <property type="match status" value="1"/>
</dbReference>
<dbReference type="InterPro" id="IPR035647">
    <property type="entry name" value="EFG_III/V"/>
</dbReference>
<dbReference type="InterPro" id="IPR000795">
    <property type="entry name" value="T_Tr_GTP-bd_dom"/>
</dbReference>
<feature type="compositionally biased region" description="Basic and acidic residues" evidence="3">
    <location>
        <begin position="467"/>
        <end position="477"/>
    </location>
</feature>
<dbReference type="CDD" id="cd04096">
    <property type="entry name" value="eEF2_snRNP_like_C"/>
    <property type="match status" value="1"/>
</dbReference>
<evidence type="ECO:0000256" key="3">
    <source>
        <dbReference type="SAM" id="MobiDB-lite"/>
    </source>
</evidence>
<accession>A0A6J1WAJ6</accession>
<dbReference type="InterPro" id="IPR027417">
    <property type="entry name" value="P-loop_NTPase"/>
</dbReference>
<dbReference type="GO" id="GO:0042256">
    <property type="term" value="P:cytosolic ribosome assembly"/>
    <property type="evidence" value="ECO:0007669"/>
    <property type="project" value="TreeGrafter"/>
</dbReference>
<dbReference type="InterPro" id="IPR056752">
    <property type="entry name" value="EFL1"/>
</dbReference>
<evidence type="ECO:0000256" key="2">
    <source>
        <dbReference type="ARBA" id="ARBA00023134"/>
    </source>
</evidence>
<dbReference type="Pfam" id="PF00679">
    <property type="entry name" value="EFG_C"/>
    <property type="match status" value="1"/>
</dbReference>
<dbReference type="InterPro" id="IPR020568">
    <property type="entry name" value="Ribosomal_Su5_D2-typ_SF"/>
</dbReference>
<feature type="domain" description="Tr-type G" evidence="4">
    <location>
        <begin position="17"/>
        <end position="263"/>
    </location>
</feature>
<dbReference type="GO" id="GO:0043022">
    <property type="term" value="F:ribosome binding"/>
    <property type="evidence" value="ECO:0007669"/>
    <property type="project" value="TreeGrafter"/>
</dbReference>
<dbReference type="NCBIfam" id="TIGR00231">
    <property type="entry name" value="small_GTP"/>
    <property type="match status" value="1"/>
</dbReference>
<sequence>MRLVDATKLSQLQNKPKNIRNICIVAHVDHGKTTLADSLISSNGIISQRMSGKLRYMDSRPDEQERGITMKSSSIALYHATNEEEYLVNLIDSPGHIDFSSEVSTAVRLCDGAIVVVDVVEGVCPQTRLALKQAYSENIRAVLVLNKIDRLILEMQLTPLDAYVHLTQLLEQVNAVMGELFSTEVFENENTSIQKQKEQQPVQEDKDYYDWTSALEEADDSTLYFSPEQGNVVFASAIDGWGFTIHTFAKLFSTKLGIKEDLLRKVLWGDFYLNTKTKRVMKGAQEKAKKPLFVQVILDNLWNIYETIVTRNEKEKVSVMCEKLGIKLTARDLRHTDTRIQLQSLMMQWIPLSQTILNMVCEKLPSPKEIIPDKVEKLMCSGIGDFEALHPETQKLKKDFLDCDSNSDKPVIIFISKMFGVDKSALPENKPKSLTEDEMAVRRERARQLREQQKLNNTTTEPVSINEQKKENIKEDIEDKTEDNQELDDKEQPAFIAFARIFSGKVKRGDKVYVLGPKHDPSKVLSSKDYKIDYDKKLKDLNSDEHITCAEIKSLYILMGRDLESIDEAIAGNIIGIGGLEEHVLKTATLSSTIACPAFSELQYAAVPILRVAVEPTVPSQLQQLVKGLKLLNQSDSCVQVLLQETGEHVLVTAGEVHLERCLEDLKKHYAKIPITVSEPIVPFRETIVEPPKIDMANEEIDAQNVDKSNKKEENPVITVYTNNKQSRIKIRAKPIPNEITALLDKSADLLKAISQHIKNLQSISNKQQLETKLEGLYLNGTKHKLSDRMLKLIQIFKDELQSVCSKLGPEWKDFVDQIWSSGPRNCGPNLLLNHTTDYSTKFLHHEKEIKDDPRLEYESSFVNGFQLATLAGPLCDEPMMGVAFCVEEWTLNKNQGDDSSQAFGPLSGQIMSAVKDGCRKAFQAQPQRIMAAMYSCDIVVDQKVLGKLYAALGRRGGRVIASDLQGGSSSFRVRALLPVAESFKFALELRTHTSGLAAPQLLFSHWEVIDIDPFWRPRTEEEYLQWGEKWDGVNRAKAYMDSVRVRKGLATDKQLVQHAEKQRTLSKKK</sequence>
<evidence type="ECO:0000259" key="4">
    <source>
        <dbReference type="PROSITE" id="PS51722"/>
    </source>
</evidence>
<proteinExistence type="predicted"/>
<dbReference type="Gene3D" id="3.90.1430.10">
    <property type="entry name" value="Yeast translation eEF2 (G' domain)"/>
    <property type="match status" value="1"/>
</dbReference>
<dbReference type="InterPro" id="IPR041095">
    <property type="entry name" value="EFG_II"/>
</dbReference>
<dbReference type="SUPFAM" id="SSF52540">
    <property type="entry name" value="P-loop containing nucleoside triphosphate hydrolases"/>
    <property type="match status" value="1"/>
</dbReference>
<dbReference type="SUPFAM" id="SSF54980">
    <property type="entry name" value="EF-G C-terminal domain-like"/>
    <property type="match status" value="2"/>
</dbReference>
<reference evidence="6" key="1">
    <citation type="submission" date="2025-08" db="UniProtKB">
        <authorList>
            <consortium name="RefSeq"/>
        </authorList>
    </citation>
    <scope>IDENTIFICATION</scope>
    <source>
        <tissue evidence="6">Whole larvae</tissue>
    </source>
</reference>
<dbReference type="SMART" id="SM00838">
    <property type="entry name" value="EFG_C"/>
    <property type="match status" value="1"/>
</dbReference>
<feature type="compositionally biased region" description="Polar residues" evidence="3">
    <location>
        <begin position="454"/>
        <end position="463"/>
    </location>
</feature>
<dbReference type="Gene3D" id="2.40.30.10">
    <property type="entry name" value="Translation factors"/>
    <property type="match status" value="1"/>
</dbReference>
<dbReference type="Pfam" id="PF00009">
    <property type="entry name" value="GTP_EFTU"/>
    <property type="match status" value="1"/>
</dbReference>
<dbReference type="KEGG" id="gmw:113510614"/>
<dbReference type="GO" id="GO:1990904">
    <property type="term" value="C:ribonucleoprotein complex"/>
    <property type="evidence" value="ECO:0007669"/>
    <property type="project" value="TreeGrafter"/>
</dbReference>
<dbReference type="AlphaFoldDB" id="A0A6J1WAJ6"/>
<dbReference type="Gene3D" id="3.30.70.240">
    <property type="match status" value="1"/>
</dbReference>
<dbReference type="GO" id="GO:0005829">
    <property type="term" value="C:cytosol"/>
    <property type="evidence" value="ECO:0007669"/>
    <property type="project" value="TreeGrafter"/>
</dbReference>
<organism evidence="5 6">
    <name type="scientific">Galleria mellonella</name>
    <name type="common">Greater wax moth</name>
    <dbReference type="NCBI Taxonomy" id="7137"/>
    <lineage>
        <taxon>Eukaryota</taxon>
        <taxon>Metazoa</taxon>
        <taxon>Ecdysozoa</taxon>
        <taxon>Arthropoda</taxon>
        <taxon>Hexapoda</taxon>
        <taxon>Insecta</taxon>
        <taxon>Pterygota</taxon>
        <taxon>Neoptera</taxon>
        <taxon>Endopterygota</taxon>
        <taxon>Lepidoptera</taxon>
        <taxon>Glossata</taxon>
        <taxon>Ditrysia</taxon>
        <taxon>Pyraloidea</taxon>
        <taxon>Pyralidae</taxon>
        <taxon>Galleriinae</taxon>
        <taxon>Galleria</taxon>
    </lineage>
</organism>
<dbReference type="PRINTS" id="PR00315">
    <property type="entry name" value="ELONGATNFCT"/>
</dbReference>
<dbReference type="PANTHER" id="PTHR42908">
    <property type="entry name" value="TRANSLATION ELONGATION FACTOR-RELATED"/>
    <property type="match status" value="1"/>
</dbReference>
<dbReference type="GO" id="GO:0003924">
    <property type="term" value="F:GTPase activity"/>
    <property type="evidence" value="ECO:0007669"/>
    <property type="project" value="InterPro"/>
</dbReference>
<dbReference type="PANTHER" id="PTHR42908:SF3">
    <property type="entry name" value="ELONGATION FACTOR-LIKE GTPASE 1"/>
    <property type="match status" value="1"/>
</dbReference>
<keyword evidence="5" id="KW-1185">Reference proteome</keyword>
<dbReference type="Pfam" id="PF25118">
    <property type="entry name" value="EFL1"/>
    <property type="match status" value="1"/>
</dbReference>
<dbReference type="GeneID" id="113510614"/>
<dbReference type="Proteomes" id="UP001652740">
    <property type="component" value="Unplaced"/>
</dbReference>
<dbReference type="SUPFAM" id="SSF50447">
    <property type="entry name" value="Translation proteins"/>
    <property type="match status" value="1"/>
</dbReference>
<feature type="compositionally biased region" description="Acidic residues" evidence="3">
    <location>
        <begin position="478"/>
        <end position="488"/>
    </location>
</feature>
<dbReference type="Gene3D" id="3.30.230.10">
    <property type="match status" value="1"/>
</dbReference>
<dbReference type="InterPro" id="IPR009000">
    <property type="entry name" value="Transl_B-barrel_sf"/>
</dbReference>
<dbReference type="Gene3D" id="3.40.50.300">
    <property type="entry name" value="P-loop containing nucleotide triphosphate hydrolases"/>
    <property type="match status" value="1"/>
</dbReference>
<keyword evidence="2" id="KW-0342">GTP-binding</keyword>